<feature type="compositionally biased region" description="Basic residues" evidence="1">
    <location>
        <begin position="176"/>
        <end position="198"/>
    </location>
</feature>
<dbReference type="EC" id="1.1.1.100" evidence="2"/>
<gene>
    <name evidence="2" type="ORF">AVDCRST_MAG16-2922</name>
</gene>
<evidence type="ECO:0000256" key="1">
    <source>
        <dbReference type="SAM" id="MobiDB-lite"/>
    </source>
</evidence>
<evidence type="ECO:0000313" key="2">
    <source>
        <dbReference type="EMBL" id="CAA9359237.1"/>
    </source>
</evidence>
<organism evidence="2">
    <name type="scientific">uncultured Frankineae bacterium</name>
    <dbReference type="NCBI Taxonomy" id="437475"/>
    <lineage>
        <taxon>Bacteria</taxon>
        <taxon>Bacillati</taxon>
        <taxon>Actinomycetota</taxon>
        <taxon>Actinomycetes</taxon>
        <taxon>Frankiales</taxon>
        <taxon>environmental samples</taxon>
    </lineage>
</organism>
<protein>
    <submittedName>
        <fullName evidence="2">3-oxoacyl-[acyl-carrier protein] reductase</fullName>
        <ecNumber evidence="2">1.1.1.100</ecNumber>
    </submittedName>
</protein>
<feature type="region of interest" description="Disordered" evidence="1">
    <location>
        <begin position="1"/>
        <end position="257"/>
    </location>
</feature>
<dbReference type="GO" id="GO:0004316">
    <property type="term" value="F:3-oxoacyl-[acyl-carrier-protein] reductase (NADPH) activity"/>
    <property type="evidence" value="ECO:0007669"/>
    <property type="project" value="UniProtKB-EC"/>
</dbReference>
<feature type="compositionally biased region" description="Basic and acidic residues" evidence="1">
    <location>
        <begin position="199"/>
        <end position="221"/>
    </location>
</feature>
<name>A0A6J4MJY9_9ACTN</name>
<reference evidence="2" key="1">
    <citation type="submission" date="2020-02" db="EMBL/GenBank/DDBJ databases">
        <authorList>
            <person name="Meier V. D."/>
        </authorList>
    </citation>
    <scope>NUCLEOTIDE SEQUENCE</scope>
    <source>
        <strain evidence="2">AVDCRST_MAG16</strain>
    </source>
</reference>
<feature type="compositionally biased region" description="Basic and acidic residues" evidence="1">
    <location>
        <begin position="241"/>
        <end position="257"/>
    </location>
</feature>
<feature type="non-terminal residue" evidence="2">
    <location>
        <position position="257"/>
    </location>
</feature>
<feature type="non-terminal residue" evidence="2">
    <location>
        <position position="1"/>
    </location>
</feature>
<dbReference type="AlphaFoldDB" id="A0A6J4MJY9"/>
<feature type="compositionally biased region" description="Basic and acidic residues" evidence="1">
    <location>
        <begin position="108"/>
        <end position="120"/>
    </location>
</feature>
<dbReference type="EMBL" id="CADCUE010000276">
    <property type="protein sequence ID" value="CAA9359237.1"/>
    <property type="molecule type" value="Genomic_DNA"/>
</dbReference>
<accession>A0A6J4MJY9</accession>
<proteinExistence type="predicted"/>
<sequence>GHARSGPSARGARDGRGSPRRHRGSLRPAVGSGRLRRRVDLLVRVRRPDAVESRRAGRGRPHRRGRASRWARLEHGGRPGDPGRCSAAVRRRGGRPGTRAQLPGPVPCRERGPRVARHDGGGAGPALRRERPRDLGAGARVRVALRGPTRSRTPSRHDQRPHRRQPAVRRDEGGARPHRHRRGARAGAPRGHRERHQPRRDGHRLDGRGAHGIGDRGDAPRSGRPARGRREPRQLPVLGRGRLDQRAAADEQRRCRV</sequence>
<feature type="compositionally biased region" description="Basic residues" evidence="1">
    <location>
        <begin position="56"/>
        <end position="69"/>
    </location>
</feature>
<feature type="compositionally biased region" description="Basic and acidic residues" evidence="1">
    <location>
        <begin position="38"/>
        <end position="55"/>
    </location>
</feature>
<keyword evidence="2" id="KW-0560">Oxidoreductase</keyword>